<dbReference type="InterPro" id="IPR058240">
    <property type="entry name" value="rSAM_sf"/>
</dbReference>
<keyword evidence="3" id="KW-0479">Metal-binding</keyword>
<proteinExistence type="predicted"/>
<dbReference type="SUPFAM" id="SSF102114">
    <property type="entry name" value="Radical SAM enzymes"/>
    <property type="match status" value="1"/>
</dbReference>
<dbReference type="SMART" id="SM00729">
    <property type="entry name" value="Elp3"/>
    <property type="match status" value="1"/>
</dbReference>
<gene>
    <name evidence="7" type="ORF">HY912_20295</name>
</gene>
<evidence type="ECO:0000313" key="8">
    <source>
        <dbReference type="Proteomes" id="UP000807825"/>
    </source>
</evidence>
<dbReference type="SFLD" id="SFLDS00029">
    <property type="entry name" value="Radical_SAM"/>
    <property type="match status" value="1"/>
</dbReference>
<evidence type="ECO:0000256" key="5">
    <source>
        <dbReference type="ARBA" id="ARBA00023014"/>
    </source>
</evidence>
<dbReference type="CDD" id="cd01335">
    <property type="entry name" value="Radical_SAM"/>
    <property type="match status" value="1"/>
</dbReference>
<dbReference type="GO" id="GO:0051536">
    <property type="term" value="F:iron-sulfur cluster binding"/>
    <property type="evidence" value="ECO:0007669"/>
    <property type="project" value="UniProtKB-KW"/>
</dbReference>
<evidence type="ECO:0000259" key="6">
    <source>
        <dbReference type="PROSITE" id="PS51918"/>
    </source>
</evidence>
<dbReference type="Pfam" id="PF04055">
    <property type="entry name" value="Radical_SAM"/>
    <property type="match status" value="1"/>
</dbReference>
<feature type="domain" description="Radical SAM core" evidence="6">
    <location>
        <begin position="8"/>
        <end position="223"/>
    </location>
</feature>
<dbReference type="InterPro" id="IPR007197">
    <property type="entry name" value="rSAM"/>
</dbReference>
<dbReference type="PANTHER" id="PTHR11228">
    <property type="entry name" value="RADICAL SAM DOMAIN PROTEIN"/>
    <property type="match status" value="1"/>
</dbReference>
<reference evidence="7" key="1">
    <citation type="submission" date="2020-07" db="EMBL/GenBank/DDBJ databases">
        <title>Huge and variable diversity of episymbiotic CPR bacteria and DPANN archaea in groundwater ecosystems.</title>
        <authorList>
            <person name="He C.Y."/>
            <person name="Keren R."/>
            <person name="Whittaker M."/>
            <person name="Farag I.F."/>
            <person name="Doudna J."/>
            <person name="Cate J.H.D."/>
            <person name="Banfield J.F."/>
        </authorList>
    </citation>
    <scope>NUCLEOTIDE SEQUENCE</scope>
    <source>
        <strain evidence="7">NC_groundwater_1664_Pr3_B-0.1um_52_9</strain>
    </source>
</reference>
<evidence type="ECO:0000256" key="3">
    <source>
        <dbReference type="ARBA" id="ARBA00022723"/>
    </source>
</evidence>
<dbReference type="GO" id="GO:0003824">
    <property type="term" value="F:catalytic activity"/>
    <property type="evidence" value="ECO:0007669"/>
    <property type="project" value="InterPro"/>
</dbReference>
<keyword evidence="5" id="KW-0411">Iron-sulfur</keyword>
<evidence type="ECO:0000256" key="4">
    <source>
        <dbReference type="ARBA" id="ARBA00023004"/>
    </source>
</evidence>
<dbReference type="PROSITE" id="PS51918">
    <property type="entry name" value="RADICAL_SAM"/>
    <property type="match status" value="1"/>
</dbReference>
<dbReference type="Proteomes" id="UP000807825">
    <property type="component" value="Unassembled WGS sequence"/>
</dbReference>
<accession>A0A9D6V4C2</accession>
<evidence type="ECO:0000256" key="2">
    <source>
        <dbReference type="ARBA" id="ARBA00022691"/>
    </source>
</evidence>
<dbReference type="PANTHER" id="PTHR11228:SF7">
    <property type="entry name" value="PQQA PEPTIDE CYCLASE"/>
    <property type="match status" value="1"/>
</dbReference>
<dbReference type="InterPro" id="IPR050377">
    <property type="entry name" value="Radical_SAM_PqqE_MftC-like"/>
</dbReference>
<dbReference type="Gene3D" id="3.20.20.70">
    <property type="entry name" value="Aldolase class I"/>
    <property type="match status" value="1"/>
</dbReference>
<comment type="cofactor">
    <cofactor evidence="1">
        <name>[4Fe-4S] cluster</name>
        <dbReference type="ChEBI" id="CHEBI:49883"/>
    </cofactor>
</comment>
<organism evidence="7 8">
    <name type="scientific">Desulfomonile tiedjei</name>
    <dbReference type="NCBI Taxonomy" id="2358"/>
    <lineage>
        <taxon>Bacteria</taxon>
        <taxon>Pseudomonadati</taxon>
        <taxon>Thermodesulfobacteriota</taxon>
        <taxon>Desulfomonilia</taxon>
        <taxon>Desulfomonilales</taxon>
        <taxon>Desulfomonilaceae</taxon>
        <taxon>Desulfomonile</taxon>
    </lineage>
</organism>
<name>A0A9D6V4C2_9BACT</name>
<evidence type="ECO:0000313" key="7">
    <source>
        <dbReference type="EMBL" id="MBI5251840.1"/>
    </source>
</evidence>
<dbReference type="InterPro" id="IPR013785">
    <property type="entry name" value="Aldolase_TIM"/>
</dbReference>
<protein>
    <submittedName>
        <fullName evidence="7">Radical SAM protein</fullName>
    </submittedName>
</protein>
<dbReference type="AlphaFoldDB" id="A0A9D6V4C2"/>
<dbReference type="InterPro" id="IPR006638">
    <property type="entry name" value="Elp3/MiaA/NifB-like_rSAM"/>
</dbReference>
<dbReference type="EMBL" id="JACRDE010000529">
    <property type="protein sequence ID" value="MBI5251840.1"/>
    <property type="molecule type" value="Genomic_DNA"/>
</dbReference>
<comment type="caution">
    <text evidence="7">The sequence shown here is derived from an EMBL/GenBank/DDBJ whole genome shotgun (WGS) entry which is preliminary data.</text>
</comment>
<keyword evidence="4" id="KW-0408">Iron</keyword>
<dbReference type="SFLD" id="SFLDG01067">
    <property type="entry name" value="SPASM/twitch_domain_containing"/>
    <property type="match status" value="1"/>
</dbReference>
<keyword evidence="2" id="KW-0949">S-adenosyl-L-methionine</keyword>
<dbReference type="GO" id="GO:0046872">
    <property type="term" value="F:metal ion binding"/>
    <property type="evidence" value="ECO:0007669"/>
    <property type="project" value="UniProtKB-KW"/>
</dbReference>
<evidence type="ECO:0000256" key="1">
    <source>
        <dbReference type="ARBA" id="ARBA00001966"/>
    </source>
</evidence>
<sequence>MNDGESLGILGDCLSVEVTTRCNSSCSHCFVRARGTLSSSLAPDLVQTLVREGYEAGYRHLHVTGGEPLLWGGLLHIFDYAFALGYRTVFLNTNGTLLTSKVSRKLAAYSGLSISVSLQGPRRLHDVIRGKGSYDRALKGIDIAMSAGVPVYVFTTVGRSLIPDLVRFAEELFIGFPDVKQLTFIQLIRVPADVFDLSKEVLSPRDFLIFVRMVALLNLYGIKVDILNNPLAAVASKILEMPWLPQSAPLYRQGSVMITTELRITLAHSTTNHFGIYEPGILERIINSDNYRRAVSQDQSICRNCDYSGLCSTEGMVRPSEWHRDMFPQVPYCKRVLAEASSYG</sequence>